<protein>
    <recommendedName>
        <fullName evidence="2">PARP catalytic domain-containing protein</fullName>
    </recommendedName>
</protein>
<dbReference type="Proteomes" id="UP000002630">
    <property type="component" value="Unassembled WGS sequence"/>
</dbReference>
<dbReference type="SUPFAM" id="SSF56399">
    <property type="entry name" value="ADP-ribosylation"/>
    <property type="match status" value="1"/>
</dbReference>
<keyword evidence="4" id="KW-1185">Reference proteome</keyword>
<organism evidence="3 4">
    <name type="scientific">Ectocarpus siliculosus</name>
    <name type="common">Brown alga</name>
    <name type="synonym">Conferva siliculosa</name>
    <dbReference type="NCBI Taxonomy" id="2880"/>
    <lineage>
        <taxon>Eukaryota</taxon>
        <taxon>Sar</taxon>
        <taxon>Stramenopiles</taxon>
        <taxon>Ochrophyta</taxon>
        <taxon>PX clade</taxon>
        <taxon>Phaeophyceae</taxon>
        <taxon>Ectocarpales</taxon>
        <taxon>Ectocarpaceae</taxon>
        <taxon>Ectocarpus</taxon>
    </lineage>
</organism>
<evidence type="ECO:0000313" key="3">
    <source>
        <dbReference type="EMBL" id="CBJ32324.1"/>
    </source>
</evidence>
<dbReference type="PANTHER" id="PTHR45740">
    <property type="entry name" value="POLY [ADP-RIBOSE] POLYMERASE"/>
    <property type="match status" value="1"/>
</dbReference>
<dbReference type="GO" id="GO:1990404">
    <property type="term" value="F:NAD+-protein mono-ADP-ribosyltransferase activity"/>
    <property type="evidence" value="ECO:0007669"/>
    <property type="project" value="TreeGrafter"/>
</dbReference>
<name>D7FXR1_ECTSI</name>
<keyword evidence="1" id="KW-0732">Signal</keyword>
<dbReference type="GO" id="GO:0003950">
    <property type="term" value="F:NAD+ poly-ADP-ribosyltransferase activity"/>
    <property type="evidence" value="ECO:0007669"/>
    <property type="project" value="InterPro"/>
</dbReference>
<dbReference type="PANTHER" id="PTHR45740:SF2">
    <property type="entry name" value="POLY [ADP-RIBOSE] POLYMERASE"/>
    <property type="match status" value="1"/>
</dbReference>
<feature type="signal peptide" evidence="1">
    <location>
        <begin position="1"/>
        <end position="25"/>
    </location>
</feature>
<reference evidence="3 4" key="1">
    <citation type="journal article" date="2010" name="Nature">
        <title>The Ectocarpus genome and the independent evolution of multicellularity in brown algae.</title>
        <authorList>
            <person name="Cock J.M."/>
            <person name="Sterck L."/>
            <person name="Rouze P."/>
            <person name="Scornet D."/>
            <person name="Allen A.E."/>
            <person name="Amoutzias G."/>
            <person name="Anthouard V."/>
            <person name="Artiguenave F."/>
            <person name="Aury J.M."/>
            <person name="Badger J.H."/>
            <person name="Beszteri B."/>
            <person name="Billiau K."/>
            <person name="Bonnet E."/>
            <person name="Bothwell J.H."/>
            <person name="Bowler C."/>
            <person name="Boyen C."/>
            <person name="Brownlee C."/>
            <person name="Carrano C.J."/>
            <person name="Charrier B."/>
            <person name="Cho G.Y."/>
            <person name="Coelho S.M."/>
            <person name="Collen J."/>
            <person name="Corre E."/>
            <person name="Da Silva C."/>
            <person name="Delage L."/>
            <person name="Delaroque N."/>
            <person name="Dittami S.M."/>
            <person name="Doulbeau S."/>
            <person name="Elias M."/>
            <person name="Farnham G."/>
            <person name="Gachon C.M."/>
            <person name="Gschloessl B."/>
            <person name="Heesch S."/>
            <person name="Jabbari K."/>
            <person name="Jubin C."/>
            <person name="Kawai H."/>
            <person name="Kimura K."/>
            <person name="Kloareg B."/>
            <person name="Kupper F.C."/>
            <person name="Lang D."/>
            <person name="Le Bail A."/>
            <person name="Leblanc C."/>
            <person name="Lerouge P."/>
            <person name="Lohr M."/>
            <person name="Lopez P.J."/>
            <person name="Martens C."/>
            <person name="Maumus F."/>
            <person name="Michel G."/>
            <person name="Miranda-Saavedra D."/>
            <person name="Morales J."/>
            <person name="Moreau H."/>
            <person name="Motomura T."/>
            <person name="Nagasato C."/>
            <person name="Napoli C.A."/>
            <person name="Nelson D.R."/>
            <person name="Nyvall-Collen P."/>
            <person name="Peters A.F."/>
            <person name="Pommier C."/>
            <person name="Potin P."/>
            <person name="Poulain J."/>
            <person name="Quesneville H."/>
            <person name="Read B."/>
            <person name="Rensing S.A."/>
            <person name="Ritter A."/>
            <person name="Rousvoal S."/>
            <person name="Samanta M."/>
            <person name="Samson G."/>
            <person name="Schroeder D.C."/>
            <person name="Segurens B."/>
            <person name="Strittmatter M."/>
            <person name="Tonon T."/>
            <person name="Tregear J.W."/>
            <person name="Valentin K."/>
            <person name="von Dassow P."/>
            <person name="Yamagishi T."/>
            <person name="Van de Peer Y."/>
            <person name="Wincker P."/>
        </authorList>
    </citation>
    <scope>NUCLEOTIDE SEQUENCE [LARGE SCALE GENOMIC DNA]</scope>
    <source>
        <strain evidence="4">Ec32 / CCAP1310/4</strain>
    </source>
</reference>
<proteinExistence type="predicted"/>
<evidence type="ECO:0000313" key="4">
    <source>
        <dbReference type="Proteomes" id="UP000002630"/>
    </source>
</evidence>
<dbReference type="GO" id="GO:0005634">
    <property type="term" value="C:nucleus"/>
    <property type="evidence" value="ECO:0007669"/>
    <property type="project" value="TreeGrafter"/>
</dbReference>
<evidence type="ECO:0000256" key="1">
    <source>
        <dbReference type="SAM" id="SignalP"/>
    </source>
</evidence>
<dbReference type="EMBL" id="FN649760">
    <property type="protein sequence ID" value="CBJ32324.1"/>
    <property type="molecule type" value="Genomic_DNA"/>
</dbReference>
<dbReference type="Pfam" id="PF00644">
    <property type="entry name" value="PARP"/>
    <property type="match status" value="1"/>
</dbReference>
<dbReference type="OrthoDB" id="9514740at2759"/>
<feature type="chain" id="PRO_5003095886" description="PARP catalytic domain-containing protein" evidence="1">
    <location>
        <begin position="26"/>
        <end position="231"/>
    </location>
</feature>
<dbReference type="InParanoid" id="D7FXR1"/>
<dbReference type="InterPro" id="IPR051712">
    <property type="entry name" value="ARTD-AVP"/>
</dbReference>
<dbReference type="AlphaFoldDB" id="D7FXR1"/>
<dbReference type="InterPro" id="IPR012317">
    <property type="entry name" value="Poly(ADP-ribose)pol_cat_dom"/>
</dbReference>
<sequence length="231" mass="24973">MSGLEIPLALGALAALRLTASLVKARFKMLGRGEDESDVVLKARQKSTLEKHSEEVSREVREEHERYKGKFGNLCQRFHGTSCNEGCNFMVDPQGGQAPCGKSSCSVCNICKLGFKLGANVAGTARATGFPLRYGEGVYLTSVSGKANDYASRSAKKIGNDSELRCMFVANVAVGRTFKTKSTSLPANQCPPPGYQSVVGEVGRGLNFDEFVVYDEEAALPTHLIVYALRH</sequence>
<accession>D7FXR1</accession>
<evidence type="ECO:0000259" key="2">
    <source>
        <dbReference type="Pfam" id="PF00644"/>
    </source>
</evidence>
<feature type="domain" description="PARP catalytic" evidence="2">
    <location>
        <begin position="100"/>
        <end position="200"/>
    </location>
</feature>
<dbReference type="Gene3D" id="6.20.320.10">
    <property type="match status" value="1"/>
</dbReference>
<dbReference type="Gene3D" id="3.90.228.10">
    <property type="match status" value="1"/>
</dbReference>
<dbReference type="STRING" id="2880.D7FXR1"/>
<gene>
    <name evidence="3" type="ORF">Esi_0330_0005</name>
</gene>